<evidence type="ECO:0000259" key="2">
    <source>
        <dbReference type="Pfam" id="PF13778"/>
    </source>
</evidence>
<dbReference type="Proteomes" id="UP000318717">
    <property type="component" value="Unassembled WGS sequence"/>
</dbReference>
<name>A0A4Y3I1G8_9VIBR</name>
<dbReference type="Pfam" id="PF13778">
    <property type="entry name" value="DUF4174"/>
    <property type="match status" value="1"/>
</dbReference>
<dbReference type="InterPro" id="IPR025232">
    <property type="entry name" value="DUF4174"/>
</dbReference>
<sequence length="125" mass="14270">MASMKNGKEINSLSDFKWNYRVILINQLHSDIDFQNVLNTMSSEISERHIAWFLLTEGDVISNLNVRLSNDIQLQMQNTTASSNVVLIGKDGGIKMKLDELDLPAIFREIDSMPMRQAEMNNQLL</sequence>
<keyword evidence="4" id="KW-1185">Reference proteome</keyword>
<dbReference type="EMBL" id="BJLF01000023">
    <property type="protein sequence ID" value="GEA52692.1"/>
    <property type="molecule type" value="Genomic_DNA"/>
</dbReference>
<keyword evidence="1" id="KW-0732">Signal</keyword>
<evidence type="ECO:0000313" key="3">
    <source>
        <dbReference type="EMBL" id="GEA52692.1"/>
    </source>
</evidence>
<feature type="domain" description="DUF4174" evidence="2">
    <location>
        <begin position="13"/>
        <end position="119"/>
    </location>
</feature>
<evidence type="ECO:0000313" key="4">
    <source>
        <dbReference type="Proteomes" id="UP000318717"/>
    </source>
</evidence>
<accession>A0A4Y3I1G8</accession>
<gene>
    <name evidence="3" type="ORF">VIN01S_34960</name>
</gene>
<evidence type="ECO:0000256" key="1">
    <source>
        <dbReference type="ARBA" id="ARBA00022729"/>
    </source>
</evidence>
<organism evidence="3 4">
    <name type="scientific">Vibrio inusitatus NBRC 102082</name>
    <dbReference type="NCBI Taxonomy" id="1219070"/>
    <lineage>
        <taxon>Bacteria</taxon>
        <taxon>Pseudomonadati</taxon>
        <taxon>Pseudomonadota</taxon>
        <taxon>Gammaproteobacteria</taxon>
        <taxon>Vibrionales</taxon>
        <taxon>Vibrionaceae</taxon>
        <taxon>Vibrio</taxon>
    </lineage>
</organism>
<protein>
    <recommendedName>
        <fullName evidence="2">DUF4174 domain-containing protein</fullName>
    </recommendedName>
</protein>
<dbReference type="AlphaFoldDB" id="A0A4Y3I1G8"/>
<reference evidence="3 4" key="1">
    <citation type="submission" date="2019-06" db="EMBL/GenBank/DDBJ databases">
        <title>Whole genome shotgun sequence of Vibrio inusitatus NBRC 102082.</title>
        <authorList>
            <person name="Hosoyama A."/>
            <person name="Uohara A."/>
            <person name="Ohji S."/>
            <person name="Ichikawa N."/>
        </authorList>
    </citation>
    <scope>NUCLEOTIDE SEQUENCE [LARGE SCALE GENOMIC DNA]</scope>
    <source>
        <strain evidence="3 4">NBRC 102082</strain>
    </source>
</reference>
<proteinExistence type="predicted"/>
<comment type="caution">
    <text evidence="3">The sequence shown here is derived from an EMBL/GenBank/DDBJ whole genome shotgun (WGS) entry which is preliminary data.</text>
</comment>